<feature type="region of interest" description="Disordered" evidence="1">
    <location>
        <begin position="1"/>
        <end position="46"/>
    </location>
</feature>
<feature type="compositionally biased region" description="Polar residues" evidence="1">
    <location>
        <begin position="15"/>
        <end position="34"/>
    </location>
</feature>
<dbReference type="Proteomes" id="UP000053424">
    <property type="component" value="Unassembled WGS sequence"/>
</dbReference>
<dbReference type="OrthoDB" id="407198at2759"/>
<accession>A0A0C2XI87</accession>
<feature type="compositionally biased region" description="Polar residues" evidence="1">
    <location>
        <begin position="153"/>
        <end position="173"/>
    </location>
</feature>
<protein>
    <submittedName>
        <fullName evidence="2">Uncharacterized protein</fullName>
    </submittedName>
</protein>
<proteinExistence type="predicted"/>
<gene>
    <name evidence="2" type="ORF">M413DRAFT_30754</name>
</gene>
<keyword evidence="3" id="KW-1185">Reference proteome</keyword>
<organism evidence="2 3">
    <name type="scientific">Hebeloma cylindrosporum</name>
    <dbReference type="NCBI Taxonomy" id="76867"/>
    <lineage>
        <taxon>Eukaryota</taxon>
        <taxon>Fungi</taxon>
        <taxon>Dikarya</taxon>
        <taxon>Basidiomycota</taxon>
        <taxon>Agaricomycotina</taxon>
        <taxon>Agaricomycetes</taxon>
        <taxon>Agaricomycetidae</taxon>
        <taxon>Agaricales</taxon>
        <taxon>Agaricineae</taxon>
        <taxon>Hymenogastraceae</taxon>
        <taxon>Hebeloma</taxon>
    </lineage>
</organism>
<evidence type="ECO:0000313" key="2">
    <source>
        <dbReference type="EMBL" id="KIM37548.1"/>
    </source>
</evidence>
<dbReference type="EMBL" id="KN831796">
    <property type="protein sequence ID" value="KIM37548.1"/>
    <property type="molecule type" value="Genomic_DNA"/>
</dbReference>
<dbReference type="AlphaFoldDB" id="A0A0C2XI87"/>
<reference evidence="2 3" key="1">
    <citation type="submission" date="2014-04" db="EMBL/GenBank/DDBJ databases">
        <authorList>
            <consortium name="DOE Joint Genome Institute"/>
            <person name="Kuo A."/>
            <person name="Gay G."/>
            <person name="Dore J."/>
            <person name="Kohler A."/>
            <person name="Nagy L.G."/>
            <person name="Floudas D."/>
            <person name="Copeland A."/>
            <person name="Barry K.W."/>
            <person name="Cichocki N."/>
            <person name="Veneault-Fourrey C."/>
            <person name="LaButti K."/>
            <person name="Lindquist E.A."/>
            <person name="Lipzen A."/>
            <person name="Lundell T."/>
            <person name="Morin E."/>
            <person name="Murat C."/>
            <person name="Sun H."/>
            <person name="Tunlid A."/>
            <person name="Henrissat B."/>
            <person name="Grigoriev I.V."/>
            <person name="Hibbett D.S."/>
            <person name="Martin F."/>
            <person name="Nordberg H.P."/>
            <person name="Cantor M.N."/>
            <person name="Hua S.X."/>
        </authorList>
    </citation>
    <scope>NUCLEOTIDE SEQUENCE [LARGE SCALE GENOMIC DNA]</scope>
    <source>
        <strain evidence="3">h7</strain>
    </source>
</reference>
<evidence type="ECO:0000313" key="3">
    <source>
        <dbReference type="Proteomes" id="UP000053424"/>
    </source>
</evidence>
<evidence type="ECO:0000256" key="1">
    <source>
        <dbReference type="SAM" id="MobiDB-lite"/>
    </source>
</evidence>
<dbReference type="HOGENOM" id="CLU_1214894_0_0_1"/>
<feature type="region of interest" description="Disordered" evidence="1">
    <location>
        <begin position="139"/>
        <end position="173"/>
    </location>
</feature>
<sequence>MPRYKPTIPRIEYTTKPTTTQAQPLQASISTNNPRCPPLPPGYKPTIQQRTRTSIIPTTYTLGGYQTNPTTTTPSCNRATTSQCAETSVTVVIRMNHSYIPKPSSLPYIHRYFHAIKHTESDKRLDNPALIESSRIQLESTSSPNVPIAPASSPHSVSTQLPLVTSPNQTNKSPATSLQLVFIEGASSNNDDEDAKSSLGIIIGDDDEEYRWNIPVDYIVDPEGQRED</sequence>
<name>A0A0C2XI87_HEBCY</name>
<reference evidence="3" key="2">
    <citation type="submission" date="2015-01" db="EMBL/GenBank/DDBJ databases">
        <title>Evolutionary Origins and Diversification of the Mycorrhizal Mutualists.</title>
        <authorList>
            <consortium name="DOE Joint Genome Institute"/>
            <consortium name="Mycorrhizal Genomics Consortium"/>
            <person name="Kohler A."/>
            <person name="Kuo A."/>
            <person name="Nagy L.G."/>
            <person name="Floudas D."/>
            <person name="Copeland A."/>
            <person name="Barry K.W."/>
            <person name="Cichocki N."/>
            <person name="Veneault-Fourrey C."/>
            <person name="LaButti K."/>
            <person name="Lindquist E.A."/>
            <person name="Lipzen A."/>
            <person name="Lundell T."/>
            <person name="Morin E."/>
            <person name="Murat C."/>
            <person name="Riley R."/>
            <person name="Ohm R."/>
            <person name="Sun H."/>
            <person name="Tunlid A."/>
            <person name="Henrissat B."/>
            <person name="Grigoriev I.V."/>
            <person name="Hibbett D.S."/>
            <person name="Martin F."/>
        </authorList>
    </citation>
    <scope>NUCLEOTIDE SEQUENCE [LARGE SCALE GENOMIC DNA]</scope>
    <source>
        <strain evidence="3">h7</strain>
    </source>
</reference>